<evidence type="ECO:0000313" key="8">
    <source>
        <dbReference type="Proteomes" id="UP000319731"/>
    </source>
</evidence>
<dbReference type="OrthoDB" id="10267436at2759"/>
<keyword evidence="4" id="KW-0539">Nucleus</keyword>
<organism evidence="7 8">
    <name type="scientific">Synchytrium microbalum</name>
    <dbReference type="NCBI Taxonomy" id="1806994"/>
    <lineage>
        <taxon>Eukaryota</taxon>
        <taxon>Fungi</taxon>
        <taxon>Fungi incertae sedis</taxon>
        <taxon>Chytridiomycota</taxon>
        <taxon>Chytridiomycota incertae sedis</taxon>
        <taxon>Chytridiomycetes</taxon>
        <taxon>Synchytriales</taxon>
        <taxon>Synchytriaceae</taxon>
        <taxon>Synchytrium</taxon>
    </lineage>
</organism>
<reference evidence="7 8" key="1">
    <citation type="journal article" date="2019" name="Sci. Rep.">
        <title>Comparative genomics of chytrid fungi reveal insights into the obligate biotrophic and pathogenic lifestyle of Synchytrium endobioticum.</title>
        <authorList>
            <person name="van de Vossenberg B.T.L.H."/>
            <person name="Warris S."/>
            <person name="Nguyen H.D.T."/>
            <person name="van Gent-Pelzer M.P.E."/>
            <person name="Joly D.L."/>
            <person name="van de Geest H.C."/>
            <person name="Bonants P.J.M."/>
            <person name="Smith D.S."/>
            <person name="Levesque C.A."/>
            <person name="van der Lee T.A.J."/>
        </authorList>
    </citation>
    <scope>NUCLEOTIDE SEQUENCE [LARGE SCALE GENOMIC DNA]</scope>
    <source>
        <strain evidence="7 8">JEL517</strain>
    </source>
</reference>
<feature type="repeat" description="WD" evidence="5">
    <location>
        <begin position="131"/>
        <end position="170"/>
    </location>
</feature>
<feature type="repeat" description="WD" evidence="5">
    <location>
        <begin position="422"/>
        <end position="463"/>
    </location>
</feature>
<dbReference type="InterPro" id="IPR019775">
    <property type="entry name" value="WD40_repeat_CS"/>
</dbReference>
<dbReference type="PROSITE" id="PS50294">
    <property type="entry name" value="WD_REPEATS_REGION"/>
    <property type="match status" value="7"/>
</dbReference>
<dbReference type="GeneID" id="42007270"/>
<dbReference type="RefSeq" id="XP_031022036.1">
    <property type="nucleotide sequence ID" value="XM_031171973.1"/>
</dbReference>
<sequence length="494" mass="54687">MPGDTKLYKPYNGTKSKLAIKKVELPKMSDGMKIVAQFKSPSTGEVTGPPLNLPAETTPEQLQLLLNKLLGNEEDPLPYTFFVNDTEISHSVYDDAIASNAETSTESLFTILYHPQAIFRVRAVTRCSSSLEGHTEAVLTVVFSPNGRQLASGDTTVRIWDLNTETPQFTLDGHKNWVQVVAFSQNCKILASGSMDSTIRLWSTVDGKPMGDALRSHSQVITSIAWEPKFDSNLFISGSKDGTAKIWDAIHRRCILTLGSHTGPVMCVKWGAEGLVYTGSRDKTIKVWEASSGKLVRTLEGHAHWVNHLALSTDFLTRTGPFDHTLPEFANAEEAQQAANKRYKESRTTATHPERLVSASDDFTLYLWSPTESKQPIARLTGHQQPVTHVSFSPDGRYISSSSFDKSIKLWDGLNGKFLRNLRGHVGNVYFACWSPDSRSLVSGSKDTTLKVWDVRDGKIKVDLPGHADEVFAVDWSPDGRYVASGGRDRVLKM</sequence>
<dbReference type="STRING" id="1806994.A0A507BSP6"/>
<keyword evidence="2 5" id="KW-0853">WD repeat</keyword>
<name>A0A507BSP6_9FUNG</name>
<dbReference type="Pfam" id="PF00400">
    <property type="entry name" value="WD40"/>
    <property type="match status" value="7"/>
</dbReference>
<evidence type="ECO:0000256" key="4">
    <source>
        <dbReference type="ARBA" id="ARBA00023242"/>
    </source>
</evidence>
<gene>
    <name evidence="7" type="ORF">SmJEL517_g06047</name>
</gene>
<feature type="repeat" description="WD" evidence="5">
    <location>
        <begin position="380"/>
        <end position="421"/>
    </location>
</feature>
<keyword evidence="3" id="KW-0677">Repeat</keyword>
<dbReference type="InterPro" id="IPR001680">
    <property type="entry name" value="WD40_rpt"/>
</dbReference>
<dbReference type="InterPro" id="IPR001632">
    <property type="entry name" value="WD40_G-protein_beta-like"/>
</dbReference>
<keyword evidence="8" id="KW-1185">Reference proteome</keyword>
<evidence type="ECO:0000256" key="2">
    <source>
        <dbReference type="ARBA" id="ARBA00022574"/>
    </source>
</evidence>
<dbReference type="InterPro" id="IPR020472">
    <property type="entry name" value="WD40_PAC1"/>
</dbReference>
<dbReference type="GO" id="GO:0005730">
    <property type="term" value="C:nucleolus"/>
    <property type="evidence" value="ECO:0007669"/>
    <property type="project" value="UniProtKB-SubCell"/>
</dbReference>
<dbReference type="SMART" id="SM00320">
    <property type="entry name" value="WD40"/>
    <property type="match status" value="8"/>
</dbReference>
<dbReference type="GO" id="GO:0000027">
    <property type="term" value="P:ribosomal large subunit assembly"/>
    <property type="evidence" value="ECO:0007669"/>
    <property type="project" value="TreeGrafter"/>
</dbReference>
<dbReference type="PANTHER" id="PTHR19848">
    <property type="entry name" value="WD40 REPEAT PROTEIN"/>
    <property type="match status" value="1"/>
</dbReference>
<evidence type="ECO:0000256" key="3">
    <source>
        <dbReference type="ARBA" id="ARBA00022737"/>
    </source>
</evidence>
<feature type="repeat" description="WD" evidence="5">
    <location>
        <begin position="258"/>
        <end position="298"/>
    </location>
</feature>
<dbReference type="PROSITE" id="PS00678">
    <property type="entry name" value="WD_REPEATS_1"/>
    <property type="match status" value="2"/>
</dbReference>
<proteinExistence type="predicted"/>
<dbReference type="InterPro" id="IPR036322">
    <property type="entry name" value="WD40_repeat_dom_sf"/>
</dbReference>
<dbReference type="PANTHER" id="PTHR19848:SF0">
    <property type="entry name" value="NOTCHLESS PROTEIN HOMOLOG 1"/>
    <property type="match status" value="1"/>
</dbReference>
<feature type="repeat" description="WD" evidence="5">
    <location>
        <begin position="171"/>
        <end position="212"/>
    </location>
</feature>
<accession>A0A507BSP6</accession>
<dbReference type="InterPro" id="IPR015943">
    <property type="entry name" value="WD40/YVTN_repeat-like_dom_sf"/>
</dbReference>
<protein>
    <recommendedName>
        <fullName evidence="6">NLE domain-containing protein</fullName>
    </recommendedName>
</protein>
<evidence type="ECO:0000256" key="1">
    <source>
        <dbReference type="ARBA" id="ARBA00004604"/>
    </source>
</evidence>
<dbReference type="SUPFAM" id="SSF50978">
    <property type="entry name" value="WD40 repeat-like"/>
    <property type="match status" value="1"/>
</dbReference>
<evidence type="ECO:0000313" key="7">
    <source>
        <dbReference type="EMBL" id="TPX30361.1"/>
    </source>
</evidence>
<dbReference type="PRINTS" id="PR00320">
    <property type="entry name" value="GPROTEINBRPT"/>
</dbReference>
<dbReference type="PROSITE" id="PS50082">
    <property type="entry name" value="WD_REPEATS_2"/>
    <property type="match status" value="7"/>
</dbReference>
<feature type="domain" description="NLE" evidence="6">
    <location>
        <begin position="35"/>
        <end position="93"/>
    </location>
</feature>
<dbReference type="AlphaFoldDB" id="A0A507BSP6"/>
<dbReference type="EMBL" id="QEAO01000073">
    <property type="protein sequence ID" value="TPX30361.1"/>
    <property type="molecule type" value="Genomic_DNA"/>
</dbReference>
<feature type="repeat" description="WD" evidence="5">
    <location>
        <begin position="214"/>
        <end position="257"/>
    </location>
</feature>
<feature type="repeat" description="WD" evidence="5">
    <location>
        <begin position="464"/>
        <end position="494"/>
    </location>
</feature>
<dbReference type="Gene3D" id="2.130.10.10">
    <property type="entry name" value="YVTN repeat-like/Quinoprotein amine dehydrogenase"/>
    <property type="match status" value="1"/>
</dbReference>
<comment type="caution">
    <text evidence="7">The sequence shown here is derived from an EMBL/GenBank/DDBJ whole genome shotgun (WGS) entry which is preliminary data.</text>
</comment>
<evidence type="ECO:0000259" key="6">
    <source>
        <dbReference type="Pfam" id="PF08154"/>
    </source>
</evidence>
<dbReference type="InterPro" id="IPR012972">
    <property type="entry name" value="NLE"/>
</dbReference>
<dbReference type="PRINTS" id="PR00319">
    <property type="entry name" value="GPROTEINB"/>
</dbReference>
<dbReference type="Proteomes" id="UP000319731">
    <property type="component" value="Unassembled WGS sequence"/>
</dbReference>
<dbReference type="CDD" id="cd00200">
    <property type="entry name" value="WD40"/>
    <property type="match status" value="1"/>
</dbReference>
<comment type="subcellular location">
    <subcellularLocation>
        <location evidence="1">Nucleus</location>
        <location evidence="1">Nucleolus</location>
    </subcellularLocation>
</comment>
<dbReference type="Pfam" id="PF08154">
    <property type="entry name" value="NLE"/>
    <property type="match status" value="1"/>
</dbReference>
<evidence type="ECO:0000256" key="5">
    <source>
        <dbReference type="PROSITE-ProRule" id="PRU00221"/>
    </source>
</evidence>